<feature type="compositionally biased region" description="Basic residues" evidence="1">
    <location>
        <begin position="125"/>
        <end position="138"/>
    </location>
</feature>
<feature type="compositionally biased region" description="Acidic residues" evidence="1">
    <location>
        <begin position="143"/>
        <end position="178"/>
    </location>
</feature>
<feature type="compositionally biased region" description="Low complexity" evidence="1">
    <location>
        <begin position="95"/>
        <end position="105"/>
    </location>
</feature>
<evidence type="ECO:0000256" key="1">
    <source>
        <dbReference type="SAM" id="MobiDB-lite"/>
    </source>
</evidence>
<reference evidence="2" key="1">
    <citation type="journal article" date="2020" name="Nature">
        <title>Giant virus diversity and host interactions through global metagenomics.</title>
        <authorList>
            <person name="Schulz F."/>
            <person name="Roux S."/>
            <person name="Paez-Espino D."/>
            <person name="Jungbluth S."/>
            <person name="Walsh D.A."/>
            <person name="Denef V.J."/>
            <person name="McMahon K.D."/>
            <person name="Konstantinidis K.T."/>
            <person name="Eloe-Fadrosh E.A."/>
            <person name="Kyrpides N.C."/>
            <person name="Woyke T."/>
        </authorList>
    </citation>
    <scope>NUCLEOTIDE SEQUENCE</scope>
    <source>
        <strain evidence="2">GVMAG-M-3300020565-3</strain>
    </source>
</reference>
<accession>A0A6C0CDY0</accession>
<organism evidence="2">
    <name type="scientific">viral metagenome</name>
    <dbReference type="NCBI Taxonomy" id="1070528"/>
    <lineage>
        <taxon>unclassified sequences</taxon>
        <taxon>metagenomes</taxon>
        <taxon>organismal metagenomes</taxon>
    </lineage>
</organism>
<proteinExistence type="predicted"/>
<feature type="compositionally biased region" description="Low complexity" evidence="1">
    <location>
        <begin position="60"/>
        <end position="75"/>
    </location>
</feature>
<evidence type="ECO:0000313" key="2">
    <source>
        <dbReference type="EMBL" id="QHT02352.1"/>
    </source>
</evidence>
<feature type="region of interest" description="Disordered" evidence="1">
    <location>
        <begin position="400"/>
        <end position="419"/>
    </location>
</feature>
<feature type="region of interest" description="Disordered" evidence="1">
    <location>
        <begin position="95"/>
        <end position="206"/>
    </location>
</feature>
<dbReference type="AlphaFoldDB" id="A0A6C0CDY0"/>
<dbReference type="InterPro" id="IPR043910">
    <property type="entry name" value="DUF5767"/>
</dbReference>
<feature type="compositionally biased region" description="Gly residues" evidence="1">
    <location>
        <begin position="179"/>
        <end position="201"/>
    </location>
</feature>
<feature type="compositionally biased region" description="Low complexity" evidence="1">
    <location>
        <begin position="408"/>
        <end position="419"/>
    </location>
</feature>
<protein>
    <submittedName>
        <fullName evidence="2">Uncharacterized protein</fullName>
    </submittedName>
</protein>
<dbReference type="EMBL" id="MN739393">
    <property type="protein sequence ID" value="QHT02352.1"/>
    <property type="molecule type" value="Genomic_DNA"/>
</dbReference>
<dbReference type="Pfam" id="PF19071">
    <property type="entry name" value="DUF5767"/>
    <property type="match status" value="1"/>
</dbReference>
<feature type="region of interest" description="Disordered" evidence="1">
    <location>
        <begin position="60"/>
        <end position="82"/>
    </location>
</feature>
<sequence length="535" mass="59515">MTTLNLNNINDDLIEINRDTFKNKQMGFNIPSKQQRASQNNFMSDDVLFNKNKISSDVISMSSRSSSRSSSRASSVNGDYDKSAYMKNMNNIYKNKGSGAASSSSRPKSKYDDDSETTSVVSSLSHKKGIGSNKYKKPSKYEEESEEEEDDEEGDDDEEDGEEYEDGDEEDEDDEEGSEGSGSGGSGGGGSGGRRGSGGGGKSRHLSAKEIIMNELNEKREIIYQLDRLESKGFKIPFKFNMNSDIEEMRTEYNRLVREKELDGSVRFQQKMLMAFISGTEYMNSRYDPFAIKLDGWSEQVNENINDYDDIFEELHYKYKATGKKMAPELRLFIALSGSAFMFHLTSRMFKEQPMPNVENVLKSDPELMKQFQQAAAKQYMMGNTGSNYNQAQAPQNIPINNGGNGSSGNNYSNPMSAMSGMGDSGGSGGLFGMVSSLFSTLNTPQSMPQMSAQQSNNNTRQSPNITELRHKPAVDIENIINNVHNNISIDNNDNNIETLSVSDEEITSIIEDTADIKILRGVGRPRKNTRTLNI</sequence>
<name>A0A6C0CDY0_9ZZZZ</name>